<dbReference type="InterPro" id="IPR050742">
    <property type="entry name" value="Helicase_Restrict-Modif_Enz"/>
</dbReference>
<keyword evidence="3" id="KW-0378">Hydrolase</keyword>
<dbReference type="Gene3D" id="3.40.50.300">
    <property type="entry name" value="P-loop containing nucleotide triphosphate hydrolases"/>
    <property type="match status" value="2"/>
</dbReference>
<dbReference type="PROSITE" id="PS51194">
    <property type="entry name" value="HELICASE_CTER"/>
    <property type="match status" value="1"/>
</dbReference>
<keyword evidence="4" id="KW-1185">Reference proteome</keyword>
<keyword evidence="3" id="KW-0347">Helicase</keyword>
<dbReference type="SMART" id="SM00490">
    <property type="entry name" value="HELICc"/>
    <property type="match status" value="1"/>
</dbReference>
<evidence type="ECO:0000259" key="2">
    <source>
        <dbReference type="PROSITE" id="PS51194"/>
    </source>
</evidence>
<sequence>MELRTADRVDLLCAFVKWHGLRLIEKELTDFIDRGGRLRVITTTYMGATDAAAVERLRDLGAEVAVSYDTRRTRLHAKAWLFHRASGLDTAYVGSSNLSRSAMLDGLEWNVRLARAEQPHLIDTFAATFEEYWNDPSFEPYKSEDDRVRLKEALDAENGVKIDQLTIANIDVIPYPYQSEILDELAAAREEHSHWRNLAVMATGTGKTIVAALDYDRLQRAGTVKTLLFVAHRKEILEQSLATFRTVLKNGSFGELMVDGNRPSKWQHVFASIQSLGSLTDLEPDHFDMIIIDEFHHAAAKSYEKLLDHADPKVLLGLTATPERTDGQDILHWFDDNKPTVELRLWEALERGLLVPFHYFGIHDNVDLSGVAWRRGQGYVPAELAQRYMSIDTRVPLVVQALKDKVGNIGAMKAVGFCVSIEHANFMAERFEHHGIPSRAITSKMTSVERAEALAQLKNGMLKAVFTVDLFNEGVDVPDIDTVLFLRPTESATVFLQQLGRGLRLTKDKAVLTVLDFVGNQHREFRFDKRFTALTGIARGRLADGVEAGFPTLPAGCSIDLDREVSRIVLANIKQSLAYSIRDASEELRSLGRISLRQYLHESGRELEDLYAGDRGGWARLRREAGMESRPLSDQAFDKQLGKAFNRMLHIDDPRRLEFLRGILQGDTPPQYSEFSDFEKRMLAMLHVGIDSTKPIASISTTLERLWGNPVRKDELIEITEILQDRVHRVAKPVDVVAHLPLRLHARYTKDELLTAFGMDRPRYWVAGVRYVPEEAADVFMVTIDKSGTGFKPSTMYNDRAISLTRFQWESQGNTSLASPTGQRYINHDQLKNSIHLFIRHIKEDSGPFLYCGPMHYRSHQGENPIQIEWELEHELPADVFHYAKVTTG</sequence>
<proteinExistence type="predicted"/>
<dbReference type="PROSITE" id="PS51192">
    <property type="entry name" value="HELICASE_ATP_BIND_1"/>
    <property type="match status" value="1"/>
</dbReference>
<dbReference type="SMART" id="SM00487">
    <property type="entry name" value="DEXDc"/>
    <property type="match status" value="1"/>
</dbReference>
<accession>A0A2T0UVS6</accession>
<dbReference type="CDD" id="cd18799">
    <property type="entry name" value="SF2_C_EcoAI-like"/>
    <property type="match status" value="1"/>
</dbReference>
<dbReference type="GO" id="GO:0004386">
    <property type="term" value="F:helicase activity"/>
    <property type="evidence" value="ECO:0007669"/>
    <property type="project" value="UniProtKB-KW"/>
</dbReference>
<dbReference type="CDD" id="cd18032">
    <property type="entry name" value="DEXHc_RE_I_III_res"/>
    <property type="match status" value="1"/>
</dbReference>
<dbReference type="GO" id="GO:0005524">
    <property type="term" value="F:ATP binding"/>
    <property type="evidence" value="ECO:0007669"/>
    <property type="project" value="InterPro"/>
</dbReference>
<comment type="caution">
    <text evidence="3">The sequence shown here is derived from an EMBL/GenBank/DDBJ whole genome shotgun (WGS) entry which is preliminary data.</text>
</comment>
<dbReference type="EMBL" id="PVTJ01000001">
    <property type="protein sequence ID" value="PRY62031.1"/>
    <property type="molecule type" value="Genomic_DNA"/>
</dbReference>
<dbReference type="Proteomes" id="UP000238176">
    <property type="component" value="Unassembled WGS sequence"/>
</dbReference>
<dbReference type="InterPro" id="IPR001650">
    <property type="entry name" value="Helicase_C-like"/>
</dbReference>
<dbReference type="Pfam" id="PF04851">
    <property type="entry name" value="ResIII"/>
    <property type="match status" value="1"/>
</dbReference>
<dbReference type="InterPro" id="IPR021835">
    <property type="entry name" value="DUF3427"/>
</dbReference>
<dbReference type="Pfam" id="PF11907">
    <property type="entry name" value="DUF3427"/>
    <property type="match status" value="1"/>
</dbReference>
<gene>
    <name evidence="3" type="ORF">B0I28_101358</name>
</gene>
<dbReference type="AlphaFoldDB" id="A0A2T0UVS6"/>
<dbReference type="CDD" id="cd09203">
    <property type="entry name" value="PLDc_N_DEXD_b1"/>
    <property type="match status" value="1"/>
</dbReference>
<dbReference type="GO" id="GO:0003677">
    <property type="term" value="F:DNA binding"/>
    <property type="evidence" value="ECO:0007669"/>
    <property type="project" value="InterPro"/>
</dbReference>
<name>A0A2T0UVS6_9ACTN</name>
<keyword evidence="3" id="KW-0547">Nucleotide-binding</keyword>
<dbReference type="Gene3D" id="3.30.870.10">
    <property type="entry name" value="Endonuclease Chain A"/>
    <property type="match status" value="1"/>
</dbReference>
<dbReference type="GO" id="GO:0005829">
    <property type="term" value="C:cytosol"/>
    <property type="evidence" value="ECO:0007669"/>
    <property type="project" value="TreeGrafter"/>
</dbReference>
<organism evidence="3 4">
    <name type="scientific">Glycomyces artemisiae</name>
    <dbReference type="NCBI Taxonomy" id="1076443"/>
    <lineage>
        <taxon>Bacteria</taxon>
        <taxon>Bacillati</taxon>
        <taxon>Actinomycetota</taxon>
        <taxon>Actinomycetes</taxon>
        <taxon>Glycomycetales</taxon>
        <taxon>Glycomycetaceae</taxon>
        <taxon>Glycomyces</taxon>
    </lineage>
</organism>
<keyword evidence="3" id="KW-0067">ATP-binding</keyword>
<dbReference type="GO" id="GO:0016787">
    <property type="term" value="F:hydrolase activity"/>
    <property type="evidence" value="ECO:0007669"/>
    <property type="project" value="InterPro"/>
</dbReference>
<dbReference type="InterPro" id="IPR027417">
    <property type="entry name" value="P-loop_NTPase"/>
</dbReference>
<feature type="domain" description="Helicase C-terminal" evidence="2">
    <location>
        <begin position="401"/>
        <end position="554"/>
    </location>
</feature>
<dbReference type="Pfam" id="PF00271">
    <property type="entry name" value="Helicase_C"/>
    <property type="match status" value="1"/>
</dbReference>
<dbReference type="InterPro" id="IPR014001">
    <property type="entry name" value="Helicase_ATP-bd"/>
</dbReference>
<dbReference type="SUPFAM" id="SSF56024">
    <property type="entry name" value="Phospholipase D/nuclease"/>
    <property type="match status" value="1"/>
</dbReference>
<protein>
    <submittedName>
        <fullName evidence="3">Superfamily II DNA or RNA helicase</fullName>
    </submittedName>
</protein>
<evidence type="ECO:0000313" key="4">
    <source>
        <dbReference type="Proteomes" id="UP000238176"/>
    </source>
</evidence>
<evidence type="ECO:0000259" key="1">
    <source>
        <dbReference type="PROSITE" id="PS51192"/>
    </source>
</evidence>
<dbReference type="PANTHER" id="PTHR47396:SF1">
    <property type="entry name" value="ATP-DEPENDENT HELICASE IRC3-RELATED"/>
    <property type="match status" value="1"/>
</dbReference>
<evidence type="ECO:0000313" key="3">
    <source>
        <dbReference type="EMBL" id="PRY62031.1"/>
    </source>
</evidence>
<dbReference type="InterPro" id="IPR006935">
    <property type="entry name" value="Helicase/UvrB_N"/>
</dbReference>
<dbReference type="Pfam" id="PF13091">
    <property type="entry name" value="PLDc_2"/>
    <property type="match status" value="1"/>
</dbReference>
<feature type="domain" description="Helicase ATP-binding" evidence="1">
    <location>
        <begin position="188"/>
        <end position="340"/>
    </location>
</feature>
<reference evidence="3 4" key="1">
    <citation type="submission" date="2018-03" db="EMBL/GenBank/DDBJ databases">
        <title>Genomic Encyclopedia of Type Strains, Phase III (KMG-III): the genomes of soil and plant-associated and newly described type strains.</title>
        <authorList>
            <person name="Whitman W."/>
        </authorList>
    </citation>
    <scope>NUCLEOTIDE SEQUENCE [LARGE SCALE GENOMIC DNA]</scope>
    <source>
        <strain evidence="3 4">CGMCC 4.7067</strain>
    </source>
</reference>
<dbReference type="InterPro" id="IPR025202">
    <property type="entry name" value="PLD-like_dom"/>
</dbReference>
<dbReference type="SUPFAM" id="SSF52540">
    <property type="entry name" value="P-loop containing nucleoside triphosphate hydrolases"/>
    <property type="match status" value="1"/>
</dbReference>
<dbReference type="PANTHER" id="PTHR47396">
    <property type="entry name" value="TYPE I RESTRICTION ENZYME ECOKI R PROTEIN"/>
    <property type="match status" value="1"/>
</dbReference>